<proteinExistence type="predicted"/>
<comment type="caution">
    <text evidence="2">The sequence shown here is derived from an EMBL/GenBank/DDBJ whole genome shotgun (WGS) entry which is preliminary data.</text>
</comment>
<gene>
    <name evidence="2" type="ORF">CEXT_543411</name>
</gene>
<organism evidence="2 3">
    <name type="scientific">Caerostris extrusa</name>
    <name type="common">Bark spider</name>
    <name type="synonym">Caerostris bankana</name>
    <dbReference type="NCBI Taxonomy" id="172846"/>
    <lineage>
        <taxon>Eukaryota</taxon>
        <taxon>Metazoa</taxon>
        <taxon>Ecdysozoa</taxon>
        <taxon>Arthropoda</taxon>
        <taxon>Chelicerata</taxon>
        <taxon>Arachnida</taxon>
        <taxon>Araneae</taxon>
        <taxon>Araneomorphae</taxon>
        <taxon>Entelegynae</taxon>
        <taxon>Araneoidea</taxon>
        <taxon>Araneidae</taxon>
        <taxon>Caerostris</taxon>
    </lineage>
</organism>
<accession>A0AAV4VQW4</accession>
<sequence length="101" mass="11359">MRSSAEITSAVKKGRSRGLNERDGVNCPTLFREQERVRNPFPVFVLADTPPSCQQYPHGLLCAAKLLLSPGNRSKHCQKAFAPGACREKGVRGRSEHRRRW</sequence>
<evidence type="ECO:0000256" key="1">
    <source>
        <dbReference type="SAM" id="MobiDB-lite"/>
    </source>
</evidence>
<evidence type="ECO:0000313" key="3">
    <source>
        <dbReference type="Proteomes" id="UP001054945"/>
    </source>
</evidence>
<protein>
    <submittedName>
        <fullName evidence="2">Uncharacterized protein</fullName>
    </submittedName>
</protein>
<dbReference type="AlphaFoldDB" id="A0AAV4VQW4"/>
<feature type="region of interest" description="Disordered" evidence="1">
    <location>
        <begin position="1"/>
        <end position="25"/>
    </location>
</feature>
<dbReference type="Proteomes" id="UP001054945">
    <property type="component" value="Unassembled WGS sequence"/>
</dbReference>
<evidence type="ECO:0000313" key="2">
    <source>
        <dbReference type="EMBL" id="GIY71989.1"/>
    </source>
</evidence>
<keyword evidence="3" id="KW-1185">Reference proteome</keyword>
<dbReference type="EMBL" id="BPLR01014879">
    <property type="protein sequence ID" value="GIY71989.1"/>
    <property type="molecule type" value="Genomic_DNA"/>
</dbReference>
<reference evidence="2 3" key="1">
    <citation type="submission" date="2021-06" db="EMBL/GenBank/DDBJ databases">
        <title>Caerostris extrusa draft genome.</title>
        <authorList>
            <person name="Kono N."/>
            <person name="Arakawa K."/>
        </authorList>
    </citation>
    <scope>NUCLEOTIDE SEQUENCE [LARGE SCALE GENOMIC DNA]</scope>
</reference>
<name>A0AAV4VQW4_CAEEX</name>